<dbReference type="SUPFAM" id="SSF63825">
    <property type="entry name" value="YWTD domain"/>
    <property type="match status" value="1"/>
</dbReference>
<dbReference type="PANTHER" id="PTHR24104">
    <property type="entry name" value="E3 UBIQUITIN-PROTEIN LIGASE NHLRC1-RELATED"/>
    <property type="match status" value="1"/>
</dbReference>
<evidence type="ECO:0000313" key="5">
    <source>
        <dbReference type="Proteomes" id="UP001165121"/>
    </source>
</evidence>
<dbReference type="Proteomes" id="UP001165121">
    <property type="component" value="Unassembled WGS sequence"/>
</dbReference>
<dbReference type="GO" id="GO:0008270">
    <property type="term" value="F:zinc ion binding"/>
    <property type="evidence" value="ECO:0007669"/>
    <property type="project" value="UniProtKB-KW"/>
</dbReference>
<dbReference type="EMBL" id="BSXT01000709">
    <property type="protein sequence ID" value="GMF32787.1"/>
    <property type="molecule type" value="Genomic_DNA"/>
</dbReference>
<keyword evidence="1" id="KW-0677">Repeat</keyword>
<protein>
    <submittedName>
        <fullName evidence="4">Unnamed protein product</fullName>
    </submittedName>
</protein>
<dbReference type="GO" id="GO:0061630">
    <property type="term" value="F:ubiquitin protein ligase activity"/>
    <property type="evidence" value="ECO:0007669"/>
    <property type="project" value="TreeGrafter"/>
</dbReference>
<feature type="repeat" description="NHL" evidence="2">
    <location>
        <begin position="529"/>
        <end position="566"/>
    </location>
</feature>
<name>A0A9W6X6Z0_9STRA</name>
<dbReference type="SUPFAM" id="SSF101898">
    <property type="entry name" value="NHL repeat"/>
    <property type="match status" value="1"/>
</dbReference>
<organism evidence="4 5">
    <name type="scientific">Phytophthora fragariaefolia</name>
    <dbReference type="NCBI Taxonomy" id="1490495"/>
    <lineage>
        <taxon>Eukaryota</taxon>
        <taxon>Sar</taxon>
        <taxon>Stramenopiles</taxon>
        <taxon>Oomycota</taxon>
        <taxon>Peronosporomycetes</taxon>
        <taxon>Peronosporales</taxon>
        <taxon>Peronosporaceae</taxon>
        <taxon>Phytophthora</taxon>
    </lineage>
</organism>
<dbReference type="InterPro" id="IPR001258">
    <property type="entry name" value="NHL_repeat"/>
</dbReference>
<comment type="caution">
    <text evidence="4">The sequence shown here is derived from an EMBL/GenBank/DDBJ whole genome shotgun (WGS) entry which is preliminary data.</text>
</comment>
<dbReference type="OrthoDB" id="342730at2759"/>
<dbReference type="PANTHER" id="PTHR24104:SF25">
    <property type="entry name" value="PROTEIN LIN-41"/>
    <property type="match status" value="1"/>
</dbReference>
<reference evidence="4" key="1">
    <citation type="submission" date="2023-04" db="EMBL/GenBank/DDBJ databases">
        <title>Phytophthora fragariaefolia NBRC 109709.</title>
        <authorList>
            <person name="Ichikawa N."/>
            <person name="Sato H."/>
            <person name="Tonouchi N."/>
        </authorList>
    </citation>
    <scope>NUCLEOTIDE SEQUENCE</scope>
    <source>
        <strain evidence="4">NBRC 109709</strain>
    </source>
</reference>
<dbReference type="Pfam" id="PF01436">
    <property type="entry name" value="NHL"/>
    <property type="match status" value="1"/>
</dbReference>
<feature type="repeat" description="NHL" evidence="2">
    <location>
        <begin position="574"/>
        <end position="628"/>
    </location>
</feature>
<keyword evidence="5" id="KW-1185">Reference proteome</keyword>
<gene>
    <name evidence="4" type="ORF">Pfra01_000791700</name>
</gene>
<feature type="coiled-coil region" evidence="3">
    <location>
        <begin position="22"/>
        <end position="52"/>
    </location>
</feature>
<dbReference type="InterPro" id="IPR050952">
    <property type="entry name" value="TRIM-NHL_E3_ligases"/>
</dbReference>
<dbReference type="Gene3D" id="2.120.10.30">
    <property type="entry name" value="TolB, C-terminal domain"/>
    <property type="match status" value="4"/>
</dbReference>
<dbReference type="CDD" id="cd05819">
    <property type="entry name" value="NHL"/>
    <property type="match status" value="1"/>
</dbReference>
<dbReference type="PROSITE" id="PS51125">
    <property type="entry name" value="NHL"/>
    <property type="match status" value="2"/>
</dbReference>
<evidence type="ECO:0000256" key="1">
    <source>
        <dbReference type="ARBA" id="ARBA00022737"/>
    </source>
</evidence>
<evidence type="ECO:0000256" key="2">
    <source>
        <dbReference type="PROSITE-ProRule" id="PRU00504"/>
    </source>
</evidence>
<sequence length="728" mass="80752">MLKSVKNFAAEDEVCTVLAERIAEEQRRLHEREEIRKKKKAEEERIANLENEERLVIAGIEKQLRLVGAFWTATMQLPCRIEGGALPVCTAVLSVRALEKTIVGLDDDVVLVGDSSAKIHGFDRKTKNLLFTSSWEDEADPRLALGTPLAMASTRCGRLLGEYEAVAVFGSQAMAMKRPIGLDLSHYHVVVCDTGNSRIAMFAKRGAFVKTIGRKGIHGGEFYDLRDVKLANVRKRAITRGIEDTGVANEQFEAIVADCGNYRVQILNERGQFLRQFSLLGNSDQVAFQHNQFATLRAEIEREYAALRQRAPILSGNRMDDIYSLANVLHPTYKLYGYLTSCQMDWRDMRSRFHHPFALAYAPSEREVVVVDRENSSVYTYNFDAAGCTWLQLPRNRLLGVCSVHSCLQLNFTLGNPGEQDRPNKTWLYVSDPQSHRIAVLDANTLNWQFFVGATTYGDQELCSNGFKPGELNHPTFLATYSVGGDEESGCSNISHPNTMLVVSDTGNHSLSVFDAQTGLFCGRIGEGFGHMDGFFHSPQGIAVWDNRLLYVADQCNHRVQVFDLRTRTFMRAFGSLGSSPGRFNFPTGIALCPALPQTPKCDFGSHRSDKIVVADAGNYRVQVLDLDGSAHLILDAKLTPFGHPLSAVGVWVQQRSGYILVSDVANRCVAIFTNCGNFLTSFGATGEVETRFSEPVGVIITPQHTGVDLLLVVDAGRCDISSFQLRL</sequence>
<dbReference type="GO" id="GO:0000209">
    <property type="term" value="P:protein polyubiquitination"/>
    <property type="evidence" value="ECO:0007669"/>
    <property type="project" value="TreeGrafter"/>
</dbReference>
<dbReference type="AlphaFoldDB" id="A0A9W6X6Z0"/>
<evidence type="ECO:0000256" key="3">
    <source>
        <dbReference type="SAM" id="Coils"/>
    </source>
</evidence>
<dbReference type="GO" id="GO:0043161">
    <property type="term" value="P:proteasome-mediated ubiquitin-dependent protein catabolic process"/>
    <property type="evidence" value="ECO:0007669"/>
    <property type="project" value="TreeGrafter"/>
</dbReference>
<proteinExistence type="predicted"/>
<dbReference type="InterPro" id="IPR011042">
    <property type="entry name" value="6-blade_b-propeller_TolB-like"/>
</dbReference>
<accession>A0A9W6X6Z0</accession>
<evidence type="ECO:0000313" key="4">
    <source>
        <dbReference type="EMBL" id="GMF32787.1"/>
    </source>
</evidence>
<keyword evidence="3" id="KW-0175">Coiled coil</keyword>